<evidence type="ECO:0000259" key="6">
    <source>
        <dbReference type="Pfam" id="PF13087"/>
    </source>
</evidence>
<dbReference type="Pfam" id="PF13087">
    <property type="entry name" value="AAA_12"/>
    <property type="match status" value="1"/>
</dbReference>
<feature type="compositionally biased region" description="Basic residues" evidence="5">
    <location>
        <begin position="172"/>
        <end position="186"/>
    </location>
</feature>
<dbReference type="OrthoDB" id="4510589at2759"/>
<dbReference type="GO" id="GO:0016787">
    <property type="term" value="F:hydrolase activity"/>
    <property type="evidence" value="ECO:0007669"/>
    <property type="project" value="UniProtKB-KW"/>
</dbReference>
<dbReference type="Pfam" id="PF13604">
    <property type="entry name" value="AAA_30"/>
    <property type="match status" value="1"/>
</dbReference>
<feature type="region of interest" description="Disordered" evidence="5">
    <location>
        <begin position="48"/>
        <end position="68"/>
    </location>
</feature>
<evidence type="ECO:0000313" key="7">
    <source>
        <dbReference type="EMBL" id="RHZ43366.1"/>
    </source>
</evidence>
<dbReference type="RefSeq" id="XP_026609722.1">
    <property type="nucleotide sequence ID" value="XM_026753802.1"/>
</dbReference>
<dbReference type="SUPFAM" id="SSF52540">
    <property type="entry name" value="P-loop containing nucleoside triphosphate hydrolases"/>
    <property type="match status" value="1"/>
</dbReference>
<feature type="compositionally biased region" description="Basic and acidic residues" evidence="5">
    <location>
        <begin position="667"/>
        <end position="686"/>
    </location>
</feature>
<dbReference type="VEuPathDB" id="FungiDB:CDV56_100183"/>
<gene>
    <name evidence="7" type="ORF">CDV56_100183</name>
</gene>
<evidence type="ECO:0000256" key="3">
    <source>
        <dbReference type="ARBA" id="ARBA00022806"/>
    </source>
</evidence>
<dbReference type="PANTHER" id="PTHR43788">
    <property type="entry name" value="DNA2/NAM7 HELICASE FAMILY MEMBER"/>
    <property type="match status" value="1"/>
</dbReference>
<dbReference type="EMBL" id="NKHU02000433">
    <property type="protein sequence ID" value="RHZ43366.1"/>
    <property type="molecule type" value="Genomic_DNA"/>
</dbReference>
<dbReference type="CDD" id="cd18808">
    <property type="entry name" value="SF1_C_Upf1"/>
    <property type="match status" value="1"/>
</dbReference>
<organism evidence="7 8">
    <name type="scientific">Aspergillus thermomutatus</name>
    <name type="common">Neosartorya pseudofischeri</name>
    <dbReference type="NCBI Taxonomy" id="41047"/>
    <lineage>
        <taxon>Eukaryota</taxon>
        <taxon>Fungi</taxon>
        <taxon>Dikarya</taxon>
        <taxon>Ascomycota</taxon>
        <taxon>Pezizomycotina</taxon>
        <taxon>Eurotiomycetes</taxon>
        <taxon>Eurotiomycetidae</taxon>
        <taxon>Eurotiales</taxon>
        <taxon>Aspergillaceae</taxon>
        <taxon>Aspergillus</taxon>
        <taxon>Aspergillus subgen. Fumigati</taxon>
    </lineage>
</organism>
<dbReference type="InterPro" id="IPR050534">
    <property type="entry name" value="Coronavir_polyprotein_1ab"/>
</dbReference>
<evidence type="ECO:0000256" key="2">
    <source>
        <dbReference type="ARBA" id="ARBA00022801"/>
    </source>
</evidence>
<name>A0A397G233_ASPTH</name>
<dbReference type="PANTHER" id="PTHR43788:SF8">
    <property type="entry name" value="DNA-BINDING PROTEIN SMUBP-2"/>
    <property type="match status" value="1"/>
</dbReference>
<evidence type="ECO:0000256" key="1">
    <source>
        <dbReference type="ARBA" id="ARBA00022741"/>
    </source>
</evidence>
<reference evidence="7" key="1">
    <citation type="submission" date="2018-08" db="EMBL/GenBank/DDBJ databases">
        <title>Draft genome sequence of azole-resistant Aspergillus thermomutatus (Neosartorya pseudofischeri) strain HMR AF 39, isolated from a human nasal aspirate.</title>
        <authorList>
            <person name="Parent-Michaud M."/>
            <person name="Dufresne P.J."/>
            <person name="Fournier E."/>
            <person name="Martineau C."/>
            <person name="Moreira S."/>
            <person name="Perkins V."/>
            <person name="De Repentigny L."/>
            <person name="Dufresne S.F."/>
        </authorList>
    </citation>
    <scope>NUCLEOTIDE SEQUENCE [LARGE SCALE GENOMIC DNA]</scope>
    <source>
        <strain evidence="7">HMR AF 39</strain>
    </source>
</reference>
<feature type="region of interest" description="Disordered" evidence="5">
    <location>
        <begin position="1"/>
        <end position="26"/>
    </location>
</feature>
<feature type="domain" description="DNA2/NAM7 helicase-like C-terminal" evidence="6">
    <location>
        <begin position="891"/>
        <end position="1095"/>
    </location>
</feature>
<dbReference type="GeneID" id="38122157"/>
<keyword evidence="1" id="KW-0547">Nucleotide-binding</keyword>
<evidence type="ECO:0000256" key="5">
    <source>
        <dbReference type="SAM" id="MobiDB-lite"/>
    </source>
</evidence>
<proteinExistence type="predicted"/>
<dbReference type="Gene3D" id="3.40.50.300">
    <property type="entry name" value="P-loop containing nucleotide triphosphate hydrolases"/>
    <property type="match status" value="2"/>
</dbReference>
<dbReference type="AlphaFoldDB" id="A0A397G233"/>
<dbReference type="InterPro" id="IPR041679">
    <property type="entry name" value="DNA2/NAM7-like_C"/>
</dbReference>
<dbReference type="InterPro" id="IPR027417">
    <property type="entry name" value="P-loop_NTPase"/>
</dbReference>
<dbReference type="Proteomes" id="UP000215305">
    <property type="component" value="Unassembled WGS sequence"/>
</dbReference>
<accession>A0A397G233</accession>
<keyword evidence="3" id="KW-0347">Helicase</keyword>
<evidence type="ECO:0000256" key="4">
    <source>
        <dbReference type="ARBA" id="ARBA00022840"/>
    </source>
</evidence>
<keyword evidence="2" id="KW-0378">Hydrolase</keyword>
<feature type="region of interest" description="Disordered" evidence="5">
    <location>
        <begin position="167"/>
        <end position="198"/>
    </location>
</feature>
<comment type="caution">
    <text evidence="7">The sequence shown here is derived from an EMBL/GenBank/DDBJ whole genome shotgun (WGS) entry which is preliminary data.</text>
</comment>
<dbReference type="GO" id="GO:0005524">
    <property type="term" value="F:ATP binding"/>
    <property type="evidence" value="ECO:0007669"/>
    <property type="project" value="UniProtKB-KW"/>
</dbReference>
<dbReference type="GO" id="GO:0043139">
    <property type="term" value="F:5'-3' DNA helicase activity"/>
    <property type="evidence" value="ECO:0007669"/>
    <property type="project" value="TreeGrafter"/>
</dbReference>
<evidence type="ECO:0000313" key="8">
    <source>
        <dbReference type="Proteomes" id="UP000215305"/>
    </source>
</evidence>
<keyword evidence="8" id="KW-1185">Reference proteome</keyword>
<keyword evidence="4" id="KW-0067">ATP-binding</keyword>
<sequence length="1185" mass="133987">MEVQSQSPQGIETELTAQPGSSDQNVAIEQPVILTFEEINDFDPFVTESAPPQAIGTQPGRRRSQEEEDLQKLIPLAPRSSYYSKKFFGTGWKNAQFAVSSSSGPVRLPQDWNYKDTGVTVRAKVMGEPVYRRLILEITYRKSDDPSKTAVAYLQFDNHLHVTDYEVQDKVHRNRKGRNTKQHKKNQPVDTSENESNEQKEDSYWVVKFVAKGCTAFGMDIDDTGFDNASANVFRYLRRLTSKLKTGEKTQVMIRINAHFGIDETDGTDEKKKKAAARKERFRMAQDLIFDFKKSACRAWSPYCGPTGKPQTHWGNLVSREQINRAAIQPASAETETNGKDQNGYEDAKHEVQESRIIRYPSQISFASLEEAAIVFSYGAFLEWRREKELHDSISSMDHKVGFLNVAGHGIMAIMFYSMPDTKIAESFRVKEASNIVISFTPPERRTNRNVTCQGIAVPNIFSLPYRNPLYLVKTEFLEFFQSLATNPGQPLKLLNARVMFRIPHVGAARQVDAINLITNMKPGAEFAQRWQKILLNQSRGPRAVVDPLKDIDPTHERFQKILEDVLSKLTLSEDQIRCLKSCTAFPDGVLIIQGFPGAGKTFLLALIGLVFQMMGFHIVYGAPTHQAADANCEALLKLMGILNIQCRLLRAYRTQTEVQEFLSKAKKADRESESEGKSDTEHGEIAEPEETGEAAMSIEAQLLMLQIAQDIATADRNRCYGLPQLSLEFQVLRAIESAEKEGRTLLGHYPSEEQKALSQGLVALEDVYELEGPEVDMFAELRSHLQHMRDEPLSEWGLEDKNCALIAFKHVRQYVARASQILVSTNNNLASNVCSQHFGLEAKAVLLIRDEDPKELEIAAIVLGGDTWQLQHTVLTAKEQPGWNEFSYQMETSLVVRLIRANHPVLNLTEQRRFRPSFAEFLNRRIYKNEMRSHPVTDSLKVNPKWDRMVRAIFPITRADFDTGHFVLSLEISSCVLESSSLSRYSAAHVEAVLTLILANHMYGCYKGEDMKIITPYSAQRNLYRRALFQMRSQILEESQPSVETIDSMQGREAKVVILDFTVSDATKAGDLGFVDDDHRCNVAHSRMIEVLVTVMPKRIASSPLGTNIAQRLNSFGKIVRPKVPYVVEYMQWASQRGMVVEVDEVRESDVGHNTTFATVDGLETQQDANSAWTRRKYCAGYKE</sequence>
<feature type="region of interest" description="Disordered" evidence="5">
    <location>
        <begin position="664"/>
        <end position="688"/>
    </location>
</feature>
<dbReference type="InterPro" id="IPR047187">
    <property type="entry name" value="SF1_C_Upf1"/>
</dbReference>
<protein>
    <recommendedName>
        <fullName evidence="6">DNA2/NAM7 helicase-like C-terminal domain-containing protein</fullName>
    </recommendedName>
</protein>
<dbReference type="STRING" id="41047.A0A397G233"/>